<dbReference type="RefSeq" id="WP_076462758.1">
    <property type="nucleotide sequence ID" value="NZ_FTMN01000004.1"/>
</dbReference>
<dbReference type="eggNOG" id="COG2911">
    <property type="taxonomic scope" value="Bacteria"/>
</dbReference>
<dbReference type="STRING" id="49186.SAMN05421647_104154"/>
<name>A0A1N6SBD7_9GAMM</name>
<reference evidence="1 2" key="1">
    <citation type="submission" date="2017-01" db="EMBL/GenBank/DDBJ databases">
        <authorList>
            <person name="Mah S.A."/>
            <person name="Swanson W.J."/>
            <person name="Moy G.W."/>
            <person name="Vacquier V.D."/>
        </authorList>
    </citation>
    <scope>NUCLEOTIDE SEQUENCE [LARGE SCALE GENOMIC DNA]</scope>
    <source>
        <strain evidence="1 2">DSM 7027</strain>
    </source>
</reference>
<proteinExistence type="predicted"/>
<keyword evidence="2" id="KW-1185">Reference proteome</keyword>
<dbReference type="Proteomes" id="UP000186895">
    <property type="component" value="Unassembled WGS sequence"/>
</dbReference>
<evidence type="ECO:0000313" key="2">
    <source>
        <dbReference type="Proteomes" id="UP000186895"/>
    </source>
</evidence>
<protein>
    <submittedName>
        <fullName evidence="1">Dicarboxylate transport</fullName>
    </submittedName>
</protein>
<accession>A0A1N6SBD7</accession>
<dbReference type="Pfam" id="PF11739">
    <property type="entry name" value="YdbH-like"/>
    <property type="match status" value="1"/>
</dbReference>
<dbReference type="EMBL" id="FTMN01000004">
    <property type="protein sequence ID" value="SIQ38379.1"/>
    <property type="molecule type" value="Genomic_DNA"/>
</dbReference>
<evidence type="ECO:0000313" key="1">
    <source>
        <dbReference type="EMBL" id="SIQ38379.1"/>
    </source>
</evidence>
<dbReference type="InterPro" id="IPR021730">
    <property type="entry name" value="YdbH"/>
</dbReference>
<sequence length="686" mass="76324">MRKWLFGLLLITTLLPLLAWLSLPWTGQYLLREWLLEQGFSAPALTFGHPSWQAFDIDHIAVSRQQDGQTLSLEAQNIQLSFDPVALLRGQLKELRVDKVHLALEGTATSQTTETTDSHFDLSTLQLDQLFRFAPSNRLVVAQLQLDVRLDEQQHWSARGNIDLEPELLQTRLALQYQQQPLGYLDATLDPEFNLSLGLSHNQAVITQGQYRLKPGAKQWLVEAHQSLNLNAAKAWAPLTGLTLPADIQPLSGELGIDTRVRLPAQLPLQPDSLLQAVELDYRLKGQLHHAEHESFTAATLLLDTQGTLSQLQLKSRFNDTRLQIQQPLAQPLSPELQLNGSLDLNLSNLSSSFDGVIASAQLPAPLNLKANVDLSKPHGRINFNLPAFSLQQAMSLYAPLLPASLKPLQIQSGSTEMNGWLAINYQDWHLKASPRLSDLSLSWDETTQVQGVSLTTDLELNQSFNLTGQGSLDVQQTDSGIRIYGPRVDFKLNGQLPEEIQLSLSPFSLSVLDGIIALPALTFNPLHPTIDTRVAVAALDLQDILALYPQEGLYGSGMLGGELPIRIDGDRVEINNGQLLSSAEGGVIRYQPTPEIALMGQQNPGVKMALNALTDLRFELLDLGFDYQPDGDAFFRARLKGYNPDWQQGRPIDLNLNIEENLLDLWRTLQLSNQVTDTIDRRFQR</sequence>
<organism evidence="1 2">
    <name type="scientific">Marinobacterium stanieri</name>
    <dbReference type="NCBI Taxonomy" id="49186"/>
    <lineage>
        <taxon>Bacteria</taxon>
        <taxon>Pseudomonadati</taxon>
        <taxon>Pseudomonadota</taxon>
        <taxon>Gammaproteobacteria</taxon>
        <taxon>Oceanospirillales</taxon>
        <taxon>Oceanospirillaceae</taxon>
        <taxon>Marinobacterium</taxon>
    </lineage>
</organism>
<gene>
    <name evidence="1" type="ORF">SAMN05421647_104154</name>
</gene>
<dbReference type="AlphaFoldDB" id="A0A1N6SBD7"/>